<organism evidence="8 9">
    <name type="scientific">Sutcliffiella horikoshii</name>
    <dbReference type="NCBI Taxonomy" id="79883"/>
    <lineage>
        <taxon>Bacteria</taxon>
        <taxon>Bacillati</taxon>
        <taxon>Bacillota</taxon>
        <taxon>Bacilli</taxon>
        <taxon>Bacillales</taxon>
        <taxon>Bacillaceae</taxon>
        <taxon>Sutcliffiella</taxon>
    </lineage>
</organism>
<dbReference type="PANTHER" id="PTHR45008">
    <property type="entry name" value="PTS SYSTEM GLUCOSE-SPECIFIC EIIA COMPONENT"/>
    <property type="match status" value="1"/>
</dbReference>
<dbReference type="PROSITE" id="PS51093">
    <property type="entry name" value="PTS_EIIA_TYPE_1"/>
    <property type="match status" value="1"/>
</dbReference>
<dbReference type="SUPFAM" id="SSF51261">
    <property type="entry name" value="Duplicated hybrid motif"/>
    <property type="match status" value="1"/>
</dbReference>
<dbReference type="InterPro" id="IPR050890">
    <property type="entry name" value="PTS_EIIA_component"/>
</dbReference>
<dbReference type="GO" id="GO:0016301">
    <property type="term" value="F:kinase activity"/>
    <property type="evidence" value="ECO:0007669"/>
    <property type="project" value="UniProtKB-KW"/>
</dbReference>
<keyword evidence="2" id="KW-0813">Transport</keyword>
<dbReference type="InterPro" id="IPR011055">
    <property type="entry name" value="Dup_hybrid_motif"/>
</dbReference>
<reference evidence="8 9" key="1">
    <citation type="submission" date="2019-08" db="EMBL/GenBank/DDBJ databases">
        <title>Bacillus genomes from the desert of Cuatro Cienegas, Coahuila.</title>
        <authorList>
            <person name="Olmedo-Alvarez G."/>
        </authorList>
    </citation>
    <scope>NUCLEOTIDE SEQUENCE [LARGE SCALE GENOMIC DNA]</scope>
    <source>
        <strain evidence="8 9">CH28_1T</strain>
    </source>
</reference>
<dbReference type="GO" id="GO:0009401">
    <property type="term" value="P:phosphoenolpyruvate-dependent sugar phosphotransferase system"/>
    <property type="evidence" value="ECO:0007669"/>
    <property type="project" value="UniProtKB-KW"/>
</dbReference>
<dbReference type="STRING" id="79883.GCA_001636495_00751"/>
<dbReference type="PANTHER" id="PTHR45008:SF1">
    <property type="entry name" value="PTS SYSTEM GLUCOSE-SPECIFIC EIIA COMPONENT"/>
    <property type="match status" value="1"/>
</dbReference>
<gene>
    <name evidence="8" type="ORF">FZC76_04815</name>
</gene>
<dbReference type="Gene3D" id="2.70.70.10">
    <property type="entry name" value="Glucose Permease (Domain IIA)"/>
    <property type="match status" value="1"/>
</dbReference>
<protein>
    <submittedName>
        <fullName evidence="8">PTS glucose transporter subunit IIA</fullName>
    </submittedName>
</protein>
<comment type="subcellular location">
    <subcellularLocation>
        <location evidence="1">Cytoplasm</location>
    </subcellularLocation>
</comment>
<dbReference type="Pfam" id="PF00358">
    <property type="entry name" value="PTS_EIIA_1"/>
    <property type="match status" value="1"/>
</dbReference>
<sequence length="169" mass="18058">MSFFKKLFGGKEEVKTEEMLVAPITGKVVPLEEVPDPVFAQKMMGDGIAIEPTEGTVVSPVNGEIVQFFPTKHAIGIKSETGVEVLIHVGLETVGMKGEGFEGLVEVGDKVKVGTPLLTFDIDLINEKAKSIVTPVILTNGDIIDTVTKHAAKTATKGETALLDWNIKA</sequence>
<dbReference type="NCBIfam" id="TIGR00830">
    <property type="entry name" value="PTBA"/>
    <property type="match status" value="1"/>
</dbReference>
<dbReference type="Proteomes" id="UP000322524">
    <property type="component" value="Unassembled WGS sequence"/>
</dbReference>
<evidence type="ECO:0000256" key="4">
    <source>
        <dbReference type="ARBA" id="ARBA00022679"/>
    </source>
</evidence>
<dbReference type="AlphaFoldDB" id="A0A5D4T3S3"/>
<evidence type="ECO:0000313" key="8">
    <source>
        <dbReference type="EMBL" id="TYS69561.1"/>
    </source>
</evidence>
<dbReference type="GO" id="GO:0005737">
    <property type="term" value="C:cytoplasm"/>
    <property type="evidence" value="ECO:0007669"/>
    <property type="project" value="UniProtKB-SubCell"/>
</dbReference>
<dbReference type="PROSITE" id="PS00371">
    <property type="entry name" value="PTS_EIIA_TYPE_1_HIS"/>
    <property type="match status" value="1"/>
</dbReference>
<dbReference type="FunFam" id="2.70.70.10:FF:000001">
    <property type="entry name" value="PTS system glucose-specific IIA component"/>
    <property type="match status" value="1"/>
</dbReference>
<keyword evidence="6" id="KW-0418">Kinase</keyword>
<evidence type="ECO:0000313" key="9">
    <source>
        <dbReference type="Proteomes" id="UP000322524"/>
    </source>
</evidence>
<feature type="domain" description="PTS EIIA type-1" evidence="7">
    <location>
        <begin position="36"/>
        <end position="140"/>
    </location>
</feature>
<evidence type="ECO:0000256" key="6">
    <source>
        <dbReference type="ARBA" id="ARBA00022777"/>
    </source>
</evidence>
<evidence type="ECO:0000256" key="5">
    <source>
        <dbReference type="ARBA" id="ARBA00022683"/>
    </source>
</evidence>
<keyword evidence="4" id="KW-0808">Transferase</keyword>
<proteinExistence type="predicted"/>
<name>A0A5D4T3S3_9BACI</name>
<evidence type="ECO:0000259" key="7">
    <source>
        <dbReference type="PROSITE" id="PS51093"/>
    </source>
</evidence>
<dbReference type="OrthoDB" id="92465at2"/>
<evidence type="ECO:0000256" key="1">
    <source>
        <dbReference type="ARBA" id="ARBA00004496"/>
    </source>
</evidence>
<evidence type="ECO:0000256" key="3">
    <source>
        <dbReference type="ARBA" id="ARBA00022597"/>
    </source>
</evidence>
<dbReference type="RefSeq" id="WP_148987139.1">
    <property type="nucleotide sequence ID" value="NZ_VTEV01000002.1"/>
</dbReference>
<keyword evidence="5" id="KW-0598">Phosphotransferase system</keyword>
<dbReference type="InterPro" id="IPR001127">
    <property type="entry name" value="PTS_EIIA_1_perm"/>
</dbReference>
<keyword evidence="3 8" id="KW-0762">Sugar transport</keyword>
<comment type="caution">
    <text evidence="8">The sequence shown here is derived from an EMBL/GenBank/DDBJ whole genome shotgun (WGS) entry which is preliminary data.</text>
</comment>
<accession>A0A5D4T3S3</accession>
<evidence type="ECO:0000256" key="2">
    <source>
        <dbReference type="ARBA" id="ARBA00022448"/>
    </source>
</evidence>
<dbReference type="EMBL" id="VTEV01000002">
    <property type="protein sequence ID" value="TYS69561.1"/>
    <property type="molecule type" value="Genomic_DNA"/>
</dbReference>